<dbReference type="InterPro" id="IPR025315">
    <property type="entry name" value="DUF4220"/>
</dbReference>
<proteinExistence type="predicted"/>
<evidence type="ECO:0000313" key="4">
    <source>
        <dbReference type="Proteomes" id="UP001231189"/>
    </source>
</evidence>
<feature type="domain" description="DUF4220" evidence="2">
    <location>
        <begin position="49"/>
        <end position="369"/>
    </location>
</feature>
<feature type="transmembrane region" description="Helical" evidence="1">
    <location>
        <begin position="46"/>
        <end position="66"/>
    </location>
</feature>
<evidence type="ECO:0000313" key="3">
    <source>
        <dbReference type="EMBL" id="KAK1619873.1"/>
    </source>
</evidence>
<sequence>MAGGGTVQLWTDSGIQIVVVLSFTFQVFLFFFAGIRRRNASTVLNLLLWLVYLLADSTAIYALGHMSYTSPSGKHQLVAFWAPLLLVHLGGPDSITAYAVEDSRLWLRHLLTLVVQTLGAGYVLYTYVASASSTGSLILAASVLMFTVGVLKYGERTWALRCGTTGGIKSIRGLIQYSDSNSSMKEAVKKKLRNQKEDNEEELLILAHLLLSRCVDAFAVYPGWTQHGTSDLYPLQGDDMYKLIQMQLSLMYDIMYTKAWVIHTWCGYCIRAVSFVATLASMFLFSISNKNGYTRIDVDITYFLLVGAVVLEIMSVVATIGSTWMCAWLCSFERTTMLGTGLKFLRRLVGATSKRRWSSSIGQYNLFHFCTRDNTELGSRATYKLGLQNWWNRVHFVCTADFSNTHIQGLLLKNMIKLSPSHSTCIQILESNGLSKEEAGWSHWSLNLDFGKSILIWHLATDIYLIRSKEIGNQGDLAKAVRMLSNYMMFLLVTKPDMLPGFVEESWHNETRCRLERQWYNNRRNTELPPKKWLKKLFHNDGPDGSRNPQIEQLASTLRSGFLSDHDGKWEYTPPENRKAGSTRYEAANVHAKEHAAELLHLESRKPDLLEVIFGLWLERLVYAAHRCGPESHARQLTKGGEFITVVWVLSRHFGSSRRRD</sequence>
<accession>A0AAD8RIH1</accession>
<feature type="transmembrane region" description="Helical" evidence="1">
    <location>
        <begin position="110"/>
        <end position="128"/>
    </location>
</feature>
<feature type="transmembrane region" description="Helical" evidence="1">
    <location>
        <begin position="15"/>
        <end position="34"/>
    </location>
</feature>
<dbReference type="Proteomes" id="UP001231189">
    <property type="component" value="Unassembled WGS sequence"/>
</dbReference>
<dbReference type="PANTHER" id="PTHR31325">
    <property type="entry name" value="OS01G0798800 PROTEIN-RELATED"/>
    <property type="match status" value="1"/>
</dbReference>
<keyword evidence="1" id="KW-0472">Membrane</keyword>
<feature type="transmembrane region" description="Helical" evidence="1">
    <location>
        <begin position="268"/>
        <end position="288"/>
    </location>
</feature>
<feature type="transmembrane region" description="Helical" evidence="1">
    <location>
        <begin position="78"/>
        <end position="98"/>
    </location>
</feature>
<protein>
    <recommendedName>
        <fullName evidence="2">DUF4220 domain-containing protein</fullName>
    </recommendedName>
</protein>
<dbReference type="Pfam" id="PF04578">
    <property type="entry name" value="DUF594"/>
    <property type="match status" value="1"/>
</dbReference>
<evidence type="ECO:0000259" key="2">
    <source>
        <dbReference type="Pfam" id="PF13968"/>
    </source>
</evidence>
<name>A0AAD8RIH1_LOLMU</name>
<feature type="transmembrane region" description="Helical" evidence="1">
    <location>
        <begin position="300"/>
        <end position="330"/>
    </location>
</feature>
<keyword evidence="4" id="KW-1185">Reference proteome</keyword>
<dbReference type="InterPro" id="IPR007658">
    <property type="entry name" value="DUF594"/>
</dbReference>
<dbReference type="AlphaFoldDB" id="A0AAD8RIH1"/>
<organism evidence="3 4">
    <name type="scientific">Lolium multiflorum</name>
    <name type="common">Italian ryegrass</name>
    <name type="synonym">Lolium perenne subsp. multiflorum</name>
    <dbReference type="NCBI Taxonomy" id="4521"/>
    <lineage>
        <taxon>Eukaryota</taxon>
        <taxon>Viridiplantae</taxon>
        <taxon>Streptophyta</taxon>
        <taxon>Embryophyta</taxon>
        <taxon>Tracheophyta</taxon>
        <taxon>Spermatophyta</taxon>
        <taxon>Magnoliopsida</taxon>
        <taxon>Liliopsida</taxon>
        <taxon>Poales</taxon>
        <taxon>Poaceae</taxon>
        <taxon>BOP clade</taxon>
        <taxon>Pooideae</taxon>
        <taxon>Poodae</taxon>
        <taxon>Poeae</taxon>
        <taxon>Poeae Chloroplast Group 2 (Poeae type)</taxon>
        <taxon>Loliodinae</taxon>
        <taxon>Loliinae</taxon>
        <taxon>Lolium</taxon>
    </lineage>
</organism>
<feature type="transmembrane region" description="Helical" evidence="1">
    <location>
        <begin position="134"/>
        <end position="151"/>
    </location>
</feature>
<keyword evidence="1" id="KW-0812">Transmembrane</keyword>
<comment type="caution">
    <text evidence="3">The sequence shown here is derived from an EMBL/GenBank/DDBJ whole genome shotgun (WGS) entry which is preliminary data.</text>
</comment>
<reference evidence="3" key="1">
    <citation type="submission" date="2023-07" db="EMBL/GenBank/DDBJ databases">
        <title>A chromosome-level genome assembly of Lolium multiflorum.</title>
        <authorList>
            <person name="Chen Y."/>
            <person name="Copetti D."/>
            <person name="Kolliker R."/>
            <person name="Studer B."/>
        </authorList>
    </citation>
    <scope>NUCLEOTIDE SEQUENCE</scope>
    <source>
        <strain evidence="3">02402/16</strain>
        <tissue evidence="3">Leaf</tissue>
    </source>
</reference>
<dbReference type="Pfam" id="PF13968">
    <property type="entry name" value="DUF4220"/>
    <property type="match status" value="1"/>
</dbReference>
<evidence type="ECO:0000256" key="1">
    <source>
        <dbReference type="SAM" id="Phobius"/>
    </source>
</evidence>
<gene>
    <name evidence="3" type="ORF">QYE76_025390</name>
</gene>
<dbReference type="EMBL" id="JAUUTY010000006">
    <property type="protein sequence ID" value="KAK1619873.1"/>
    <property type="molecule type" value="Genomic_DNA"/>
</dbReference>
<keyword evidence="1" id="KW-1133">Transmembrane helix</keyword>